<proteinExistence type="predicted"/>
<comment type="caution">
    <text evidence="1">The sequence shown here is derived from an EMBL/GenBank/DDBJ whole genome shotgun (WGS) entry which is preliminary data.</text>
</comment>
<name>A0A833LZE0_9LEPT</name>
<protein>
    <recommendedName>
        <fullName evidence="3">Phage tail assembly protein</fullName>
    </recommendedName>
</protein>
<organism evidence="1 2">
    <name type="scientific">Leptonema illini</name>
    <dbReference type="NCBI Taxonomy" id="183"/>
    <lineage>
        <taxon>Bacteria</taxon>
        <taxon>Pseudomonadati</taxon>
        <taxon>Spirochaetota</taxon>
        <taxon>Spirochaetia</taxon>
        <taxon>Leptospirales</taxon>
        <taxon>Leptospiraceae</taxon>
        <taxon>Leptonema</taxon>
    </lineage>
</organism>
<evidence type="ECO:0000313" key="2">
    <source>
        <dbReference type="Proteomes" id="UP000460298"/>
    </source>
</evidence>
<evidence type="ECO:0008006" key="3">
    <source>
        <dbReference type="Google" id="ProtNLM"/>
    </source>
</evidence>
<reference evidence="1 2" key="1">
    <citation type="submission" date="2019-10" db="EMBL/GenBank/DDBJ databases">
        <title>Extracellular Electron Transfer in a Candidatus Methanoperedens spp. Enrichment Culture.</title>
        <authorList>
            <person name="Berger S."/>
            <person name="Rangel Shaw D."/>
            <person name="Berben T."/>
            <person name="In 'T Zandt M."/>
            <person name="Frank J."/>
            <person name="Reimann J."/>
            <person name="Jetten M.S.M."/>
            <person name="Welte C.U."/>
        </authorList>
    </citation>
    <scope>NUCLEOTIDE SEQUENCE [LARGE SCALE GENOMIC DNA]</scope>
    <source>
        <strain evidence="1">SB12</strain>
    </source>
</reference>
<evidence type="ECO:0000313" key="1">
    <source>
        <dbReference type="EMBL" id="KAB2929268.1"/>
    </source>
</evidence>
<dbReference type="EMBL" id="WBUI01000034">
    <property type="protein sequence ID" value="KAB2929268.1"/>
    <property type="molecule type" value="Genomic_DNA"/>
</dbReference>
<sequence length="124" mass="13619">MGLLQTEFEFELPNGYLDPESGKLEKDGIMRLSTAADELLPMRDPRVQQNPAYAAVILLSRVIVRIGSITQVTPRVVESLFTADFGYLQDMYNRINGGSASSVQARCPACDHDFTIEVPSPGEA</sequence>
<dbReference type="Proteomes" id="UP000460298">
    <property type="component" value="Unassembled WGS sequence"/>
</dbReference>
<accession>A0A833LZE0</accession>
<gene>
    <name evidence="1" type="ORF">F9K24_20405</name>
</gene>
<dbReference type="AlphaFoldDB" id="A0A833LZE0"/>